<accession>A0A8H6Z5W1</accession>
<organism evidence="2 3">
    <name type="scientific">Mycena sanguinolenta</name>
    <dbReference type="NCBI Taxonomy" id="230812"/>
    <lineage>
        <taxon>Eukaryota</taxon>
        <taxon>Fungi</taxon>
        <taxon>Dikarya</taxon>
        <taxon>Basidiomycota</taxon>
        <taxon>Agaricomycotina</taxon>
        <taxon>Agaricomycetes</taxon>
        <taxon>Agaricomycetidae</taxon>
        <taxon>Agaricales</taxon>
        <taxon>Marasmiineae</taxon>
        <taxon>Mycenaceae</taxon>
        <taxon>Mycena</taxon>
    </lineage>
</organism>
<evidence type="ECO:0000313" key="3">
    <source>
        <dbReference type="Proteomes" id="UP000623467"/>
    </source>
</evidence>
<keyword evidence="3" id="KW-1185">Reference proteome</keyword>
<dbReference type="InterPro" id="IPR011333">
    <property type="entry name" value="SKP1/BTB/POZ_sf"/>
</dbReference>
<reference evidence="2" key="1">
    <citation type="submission" date="2020-05" db="EMBL/GenBank/DDBJ databases">
        <title>Mycena genomes resolve the evolution of fungal bioluminescence.</title>
        <authorList>
            <person name="Tsai I.J."/>
        </authorList>
    </citation>
    <scope>NUCLEOTIDE SEQUENCE</scope>
    <source>
        <strain evidence="2">160909Yilan</strain>
    </source>
</reference>
<gene>
    <name evidence="2" type="ORF">MSAN_00673300</name>
</gene>
<dbReference type="CDD" id="cd18186">
    <property type="entry name" value="BTB_POZ_ZBTB_KLHL-like"/>
    <property type="match status" value="1"/>
</dbReference>
<dbReference type="AlphaFoldDB" id="A0A8H6Z5W1"/>
<comment type="caution">
    <text evidence="2">The sequence shown here is derived from an EMBL/GenBank/DDBJ whole genome shotgun (WGS) entry which is preliminary data.</text>
</comment>
<sequence length="163" mass="18029">MSPPPAKRQRTDVPTKHSEFWFSDGSVVLQAVNTQFRVHWSLLARHSLVFCDMQGLPQPSDEPSVDGCPVVQLQDDPTDVEFLLSTLYDPAFLSQKTLPLAAVGALIRLGRKYGFRVFLKSAVARITSHYPAVLEEYDIVKNSGGTRRPSSNAQGLKSICSLL</sequence>
<feature type="domain" description="BTB" evidence="1">
    <location>
        <begin position="27"/>
        <end position="114"/>
    </location>
</feature>
<dbReference type="OrthoDB" id="3027208at2759"/>
<proteinExistence type="predicted"/>
<dbReference type="InterPro" id="IPR000210">
    <property type="entry name" value="BTB/POZ_dom"/>
</dbReference>
<protein>
    <submittedName>
        <fullName evidence="2">BTB domain-containing protein</fullName>
    </submittedName>
</protein>
<dbReference type="Gene3D" id="3.30.710.10">
    <property type="entry name" value="Potassium Channel Kv1.1, Chain A"/>
    <property type="match status" value="1"/>
</dbReference>
<dbReference type="Proteomes" id="UP000623467">
    <property type="component" value="Unassembled WGS sequence"/>
</dbReference>
<evidence type="ECO:0000313" key="2">
    <source>
        <dbReference type="EMBL" id="KAF7370416.1"/>
    </source>
</evidence>
<dbReference type="EMBL" id="JACAZH010000004">
    <property type="protein sequence ID" value="KAF7370416.1"/>
    <property type="molecule type" value="Genomic_DNA"/>
</dbReference>
<dbReference type="Pfam" id="PF00651">
    <property type="entry name" value="BTB"/>
    <property type="match status" value="1"/>
</dbReference>
<evidence type="ECO:0000259" key="1">
    <source>
        <dbReference type="Pfam" id="PF00651"/>
    </source>
</evidence>
<name>A0A8H6Z5W1_9AGAR</name>